<dbReference type="CDD" id="cd18774">
    <property type="entry name" value="PDC2_HK_sensor"/>
    <property type="match status" value="1"/>
</dbReference>
<evidence type="ECO:0000256" key="1">
    <source>
        <dbReference type="ARBA" id="ARBA00004651"/>
    </source>
</evidence>
<evidence type="ECO:0000313" key="10">
    <source>
        <dbReference type="Proteomes" id="UP000306888"/>
    </source>
</evidence>
<dbReference type="Gene3D" id="3.30.450.20">
    <property type="entry name" value="PAS domain"/>
    <property type="match status" value="1"/>
</dbReference>
<dbReference type="Pfam" id="PF02743">
    <property type="entry name" value="dCache_1"/>
    <property type="match status" value="1"/>
</dbReference>
<dbReference type="Gene3D" id="3.20.20.450">
    <property type="entry name" value="EAL domain"/>
    <property type="match status" value="1"/>
</dbReference>
<dbReference type="InterPro" id="IPR029787">
    <property type="entry name" value="Nucleotide_cyclase"/>
</dbReference>
<dbReference type="SMART" id="SM00052">
    <property type="entry name" value="EAL"/>
    <property type="match status" value="1"/>
</dbReference>
<dbReference type="SUPFAM" id="SSF55073">
    <property type="entry name" value="Nucleotide cyclase"/>
    <property type="match status" value="1"/>
</dbReference>
<gene>
    <name evidence="9" type="ORF">E5347_11005</name>
</gene>
<feature type="transmembrane region" description="Helical" evidence="6">
    <location>
        <begin position="7"/>
        <end position="30"/>
    </location>
</feature>
<keyword evidence="2" id="KW-1003">Cell membrane</keyword>
<dbReference type="PROSITE" id="PS50887">
    <property type="entry name" value="GGDEF"/>
    <property type="match status" value="1"/>
</dbReference>
<dbReference type="OrthoDB" id="9762141at2"/>
<dbReference type="InterPro" id="IPR000160">
    <property type="entry name" value="GGDEF_dom"/>
</dbReference>
<comment type="subcellular location">
    <subcellularLocation>
        <location evidence="1">Cell membrane</location>
        <topology evidence="1">Multi-pass membrane protein</topology>
    </subcellularLocation>
</comment>
<evidence type="ECO:0000259" key="8">
    <source>
        <dbReference type="PROSITE" id="PS50887"/>
    </source>
</evidence>
<evidence type="ECO:0000256" key="4">
    <source>
        <dbReference type="ARBA" id="ARBA00022989"/>
    </source>
</evidence>
<dbReference type="PANTHER" id="PTHR33121:SF70">
    <property type="entry name" value="SIGNALING PROTEIN YKOW"/>
    <property type="match status" value="1"/>
</dbReference>
<keyword evidence="5 6" id="KW-0472">Membrane</keyword>
<feature type="transmembrane region" description="Helical" evidence="6">
    <location>
        <begin position="250"/>
        <end position="272"/>
    </location>
</feature>
<feature type="domain" description="EAL" evidence="7">
    <location>
        <begin position="492"/>
        <end position="747"/>
    </location>
</feature>
<keyword evidence="3 6" id="KW-0812">Transmembrane</keyword>
<keyword evidence="4 6" id="KW-1133">Transmembrane helix</keyword>
<dbReference type="PROSITE" id="PS50883">
    <property type="entry name" value="EAL"/>
    <property type="match status" value="1"/>
</dbReference>
<dbReference type="InterPro" id="IPR001633">
    <property type="entry name" value="EAL_dom"/>
</dbReference>
<dbReference type="InterPro" id="IPR033479">
    <property type="entry name" value="dCache_1"/>
</dbReference>
<evidence type="ECO:0000256" key="6">
    <source>
        <dbReference type="SAM" id="Phobius"/>
    </source>
</evidence>
<dbReference type="GO" id="GO:0005886">
    <property type="term" value="C:plasma membrane"/>
    <property type="evidence" value="ECO:0007669"/>
    <property type="project" value="UniProtKB-SubCell"/>
</dbReference>
<evidence type="ECO:0000259" key="7">
    <source>
        <dbReference type="PROSITE" id="PS50883"/>
    </source>
</evidence>
<dbReference type="SUPFAM" id="SSF103190">
    <property type="entry name" value="Sensory domain-like"/>
    <property type="match status" value="1"/>
</dbReference>
<dbReference type="SUPFAM" id="SSF141868">
    <property type="entry name" value="EAL domain-like"/>
    <property type="match status" value="1"/>
</dbReference>
<dbReference type="RefSeq" id="WP_136007282.1">
    <property type="nucleotide sequence ID" value="NZ_SRYR01000005.1"/>
</dbReference>
<dbReference type="SMART" id="SM00267">
    <property type="entry name" value="GGDEF"/>
    <property type="match status" value="1"/>
</dbReference>
<dbReference type="GO" id="GO:0071111">
    <property type="term" value="F:cyclic-guanylate-specific phosphodiesterase activity"/>
    <property type="evidence" value="ECO:0007669"/>
    <property type="project" value="InterPro"/>
</dbReference>
<evidence type="ECO:0000256" key="2">
    <source>
        <dbReference type="ARBA" id="ARBA00022475"/>
    </source>
</evidence>
<dbReference type="CDD" id="cd01948">
    <property type="entry name" value="EAL"/>
    <property type="match status" value="1"/>
</dbReference>
<accession>A0A4S2DI73</accession>
<dbReference type="Gene3D" id="3.30.70.270">
    <property type="match status" value="1"/>
</dbReference>
<dbReference type="Pfam" id="PF00563">
    <property type="entry name" value="EAL"/>
    <property type="match status" value="1"/>
</dbReference>
<dbReference type="CDD" id="cd01949">
    <property type="entry name" value="GGDEF"/>
    <property type="match status" value="1"/>
</dbReference>
<dbReference type="InterPro" id="IPR035919">
    <property type="entry name" value="EAL_sf"/>
</dbReference>
<name>A0A4S2DI73_9CLOT</name>
<dbReference type="InterPro" id="IPR029151">
    <property type="entry name" value="Sensor-like_sf"/>
</dbReference>
<dbReference type="InterPro" id="IPR050706">
    <property type="entry name" value="Cyclic-di-GMP_PDE-like"/>
</dbReference>
<feature type="transmembrane region" description="Helical" evidence="6">
    <location>
        <begin position="284"/>
        <end position="303"/>
    </location>
</feature>
<dbReference type="Pfam" id="PF00990">
    <property type="entry name" value="GGDEF"/>
    <property type="match status" value="1"/>
</dbReference>
<dbReference type="CDD" id="cd12914">
    <property type="entry name" value="PDC1_DGC_like"/>
    <property type="match status" value="1"/>
</dbReference>
<feature type="domain" description="GGDEF" evidence="8">
    <location>
        <begin position="344"/>
        <end position="483"/>
    </location>
</feature>
<evidence type="ECO:0000256" key="3">
    <source>
        <dbReference type="ARBA" id="ARBA00022692"/>
    </source>
</evidence>
<organism evidence="9 10">
    <name type="scientific">Clostridium sartagoforme</name>
    <dbReference type="NCBI Taxonomy" id="84031"/>
    <lineage>
        <taxon>Bacteria</taxon>
        <taxon>Bacillati</taxon>
        <taxon>Bacillota</taxon>
        <taxon>Clostridia</taxon>
        <taxon>Eubacteriales</taxon>
        <taxon>Clostridiaceae</taxon>
        <taxon>Clostridium</taxon>
    </lineage>
</organism>
<proteinExistence type="predicted"/>
<reference evidence="9 10" key="1">
    <citation type="submission" date="2019-04" db="EMBL/GenBank/DDBJ databases">
        <title>Microbes associate with the intestines of laboratory mice.</title>
        <authorList>
            <person name="Navarre W."/>
            <person name="Wong E."/>
            <person name="Huang K."/>
            <person name="Tropini C."/>
            <person name="Ng K."/>
            <person name="Yu B."/>
        </authorList>
    </citation>
    <scope>NUCLEOTIDE SEQUENCE [LARGE SCALE GENOMIC DNA]</scope>
    <source>
        <strain evidence="9 10">NM50_B9-20</strain>
    </source>
</reference>
<evidence type="ECO:0000256" key="5">
    <source>
        <dbReference type="ARBA" id="ARBA00023136"/>
    </source>
</evidence>
<evidence type="ECO:0000313" key="9">
    <source>
        <dbReference type="EMBL" id="TGY41839.1"/>
    </source>
</evidence>
<dbReference type="AlphaFoldDB" id="A0A4S2DI73"/>
<keyword evidence="10" id="KW-1185">Reference proteome</keyword>
<dbReference type="NCBIfam" id="TIGR00254">
    <property type="entry name" value="GGDEF"/>
    <property type="match status" value="1"/>
</dbReference>
<dbReference type="Proteomes" id="UP000306888">
    <property type="component" value="Unassembled WGS sequence"/>
</dbReference>
<dbReference type="EMBL" id="SRYR01000005">
    <property type="protein sequence ID" value="TGY41839.1"/>
    <property type="molecule type" value="Genomic_DNA"/>
</dbReference>
<dbReference type="InterPro" id="IPR043128">
    <property type="entry name" value="Rev_trsase/Diguanyl_cyclase"/>
</dbReference>
<protein>
    <submittedName>
        <fullName evidence="9">EAL domain-containing protein</fullName>
    </submittedName>
</protein>
<sequence>MKRKRNYTLKVVAAFFVTIVFALICSFTYLDYMRNILNNDTKERLLEVADRTTDTMKIKLQSGITELKNLSTAISLKSGYNTEEMKDVLYNYVKESSFQRIELIDPNGDGYSNDFKDINFSDREYFQKAMNGEVNISNFMQEKVSAEIGSTFAVPIFNENNEVIGVLAASKEVSEFKKLLDVNILGGEGYLALVDSSGAIITSQNHKNYDSGITDLREVKFENNNTFVDCSRKFEKGVLKTQSSSNDSKYIAYAPIGINNWYIISIVPASIIEKNITSLNNISSLMWISMSILLLIIVTYIIYSKRKADNKLEKIAFVDSVTNDPNYNSFFYDFNKRMSKEYKNSYALVTLDIDKFKVVNDVFGYENGDDILRHMAFVICENLTQNEIYARHSADNFLILLEYIDEDSMLNRMDSMTIEILNNLDKVIKNMSGRIYSYKFILNYGICIIDDKKDPLDLIVDRANLAKKRVKGSHKTTGAIYTKDLREKMLMEKELENYMDKALREKQFKVYFQPEVSFKTGKIIGAEALVRWYHPEKGIIYPDKFIPLFEKNQFIKKLDYYMFNEVAFYIQKWESEGIVLPKTLSINLSRVHLSDLDLVDELLKIVKDHNVEPSKIGIELTESAFFEDTDLIINVMERLKNAGFKIYIDDFGSGYSSLNTLKDLKVDYLKFDRGFLTNLEDNKKGQAILHNLVNMARDISICTVAEGVETVAQANFLSEKGFDIAQGYYYYKPMTAKELRDKLINDENI</sequence>
<dbReference type="PANTHER" id="PTHR33121">
    <property type="entry name" value="CYCLIC DI-GMP PHOSPHODIESTERASE PDEF"/>
    <property type="match status" value="1"/>
</dbReference>
<comment type="caution">
    <text evidence="9">The sequence shown here is derived from an EMBL/GenBank/DDBJ whole genome shotgun (WGS) entry which is preliminary data.</text>
</comment>